<dbReference type="AlphaFoldDB" id="A0AAF0R2A9"/>
<evidence type="ECO:0000313" key="3">
    <source>
        <dbReference type="Proteomes" id="UP001234989"/>
    </source>
</evidence>
<keyword evidence="3" id="KW-1185">Reference proteome</keyword>
<organism evidence="2 3">
    <name type="scientific">Solanum verrucosum</name>
    <dbReference type="NCBI Taxonomy" id="315347"/>
    <lineage>
        <taxon>Eukaryota</taxon>
        <taxon>Viridiplantae</taxon>
        <taxon>Streptophyta</taxon>
        <taxon>Embryophyta</taxon>
        <taxon>Tracheophyta</taxon>
        <taxon>Spermatophyta</taxon>
        <taxon>Magnoliopsida</taxon>
        <taxon>eudicotyledons</taxon>
        <taxon>Gunneridae</taxon>
        <taxon>Pentapetalae</taxon>
        <taxon>asterids</taxon>
        <taxon>lamiids</taxon>
        <taxon>Solanales</taxon>
        <taxon>Solanaceae</taxon>
        <taxon>Solanoideae</taxon>
        <taxon>Solaneae</taxon>
        <taxon>Solanum</taxon>
    </lineage>
</organism>
<evidence type="ECO:0000256" key="1">
    <source>
        <dbReference type="SAM" id="Phobius"/>
    </source>
</evidence>
<dbReference type="Proteomes" id="UP001234989">
    <property type="component" value="Chromosome 6"/>
</dbReference>
<sequence>MLLRFYWGFHIGSLMMLWKLRIYRFRMRLN</sequence>
<reference evidence="2" key="1">
    <citation type="submission" date="2023-08" db="EMBL/GenBank/DDBJ databases">
        <title>A de novo genome assembly of Solanum verrucosum Schlechtendal, a Mexican diploid species geographically isolated from the other diploid A-genome species in potato relatives.</title>
        <authorList>
            <person name="Hosaka K."/>
        </authorList>
    </citation>
    <scope>NUCLEOTIDE SEQUENCE</scope>
    <source>
        <tissue evidence="2">Young leaves</tissue>
    </source>
</reference>
<accession>A0AAF0R2A9</accession>
<protein>
    <submittedName>
        <fullName evidence="2">Uncharacterized protein</fullName>
    </submittedName>
</protein>
<keyword evidence="1" id="KW-0812">Transmembrane</keyword>
<evidence type="ECO:0000313" key="2">
    <source>
        <dbReference type="EMBL" id="WMV34934.1"/>
    </source>
</evidence>
<proteinExistence type="predicted"/>
<keyword evidence="1" id="KW-0472">Membrane</keyword>
<dbReference type="EMBL" id="CP133617">
    <property type="protein sequence ID" value="WMV34934.1"/>
    <property type="molecule type" value="Genomic_DNA"/>
</dbReference>
<keyword evidence="1" id="KW-1133">Transmembrane helix</keyword>
<feature type="transmembrane region" description="Helical" evidence="1">
    <location>
        <begin position="6"/>
        <end position="23"/>
    </location>
</feature>
<gene>
    <name evidence="2" type="ORF">MTR67_028319</name>
</gene>
<name>A0AAF0R2A9_SOLVR</name>